<organism evidence="1 2">
    <name type="scientific">Gemmobacter nanjingensis</name>
    <dbReference type="NCBI Taxonomy" id="488454"/>
    <lineage>
        <taxon>Bacteria</taxon>
        <taxon>Pseudomonadati</taxon>
        <taxon>Pseudomonadota</taxon>
        <taxon>Alphaproteobacteria</taxon>
        <taxon>Rhodobacterales</taxon>
        <taxon>Paracoccaceae</taxon>
        <taxon>Gemmobacter</taxon>
    </lineage>
</organism>
<sequence length="85" mass="9568">MTRIQWLRNVLYSHKNSCRILDRTESDEALKDALNDEGKVFGAILRGTRLSASELTRLADQADLKPGFVGATINDVDSVRMIARY</sequence>
<evidence type="ECO:0000313" key="1">
    <source>
        <dbReference type="EMBL" id="GHC14311.1"/>
    </source>
</evidence>
<evidence type="ECO:0000313" key="2">
    <source>
        <dbReference type="Proteomes" id="UP000658305"/>
    </source>
</evidence>
<accession>A0ABQ3F8U3</accession>
<keyword evidence="2" id="KW-1185">Reference proteome</keyword>
<dbReference type="EMBL" id="BMYI01000002">
    <property type="protein sequence ID" value="GHC14311.1"/>
    <property type="molecule type" value="Genomic_DNA"/>
</dbReference>
<name>A0ABQ3F8U3_9RHOB</name>
<reference evidence="2" key="1">
    <citation type="journal article" date="2019" name="Int. J. Syst. Evol. Microbiol.">
        <title>The Global Catalogue of Microorganisms (GCM) 10K type strain sequencing project: providing services to taxonomists for standard genome sequencing and annotation.</title>
        <authorList>
            <consortium name="The Broad Institute Genomics Platform"/>
            <consortium name="The Broad Institute Genome Sequencing Center for Infectious Disease"/>
            <person name="Wu L."/>
            <person name="Ma J."/>
        </authorList>
    </citation>
    <scope>NUCLEOTIDE SEQUENCE [LARGE SCALE GENOMIC DNA]</scope>
    <source>
        <strain evidence="2">KCTC 23298</strain>
    </source>
</reference>
<dbReference type="Proteomes" id="UP000658305">
    <property type="component" value="Unassembled WGS sequence"/>
</dbReference>
<gene>
    <name evidence="1" type="ORF">GCM10007291_09870</name>
</gene>
<dbReference type="RefSeq" id="WP_189380360.1">
    <property type="nucleotide sequence ID" value="NZ_BMYI01000002.1"/>
</dbReference>
<proteinExistence type="predicted"/>
<protein>
    <submittedName>
        <fullName evidence="1">Uncharacterized protein</fullName>
    </submittedName>
</protein>
<comment type="caution">
    <text evidence="1">The sequence shown here is derived from an EMBL/GenBank/DDBJ whole genome shotgun (WGS) entry which is preliminary data.</text>
</comment>